<dbReference type="OrthoDB" id="681562at2759"/>
<accession>A0A835ER18</accession>
<dbReference type="Pfam" id="PF00076">
    <property type="entry name" value="RRM_1"/>
    <property type="match status" value="1"/>
</dbReference>
<name>A0A835ER18_9POAL</name>
<evidence type="ECO:0000313" key="5">
    <source>
        <dbReference type="Proteomes" id="UP000636709"/>
    </source>
</evidence>
<protein>
    <recommendedName>
        <fullName evidence="3">RRM domain-containing protein</fullName>
    </recommendedName>
</protein>
<dbReference type="CDD" id="cd00590">
    <property type="entry name" value="RRM_SF"/>
    <property type="match status" value="1"/>
</dbReference>
<evidence type="ECO:0000259" key="3">
    <source>
        <dbReference type="PROSITE" id="PS50102"/>
    </source>
</evidence>
<keyword evidence="1 2" id="KW-0694">RNA-binding</keyword>
<dbReference type="PROSITE" id="PS50102">
    <property type="entry name" value="RRM"/>
    <property type="match status" value="1"/>
</dbReference>
<dbReference type="EMBL" id="JACEFO010001822">
    <property type="protein sequence ID" value="KAF8701143.1"/>
    <property type="molecule type" value="Genomic_DNA"/>
</dbReference>
<comment type="caution">
    <text evidence="4">The sequence shown here is derived from an EMBL/GenBank/DDBJ whole genome shotgun (WGS) entry which is preliminary data.</text>
</comment>
<dbReference type="GO" id="GO:0003723">
    <property type="term" value="F:RNA binding"/>
    <property type="evidence" value="ECO:0007669"/>
    <property type="project" value="UniProtKB-UniRule"/>
</dbReference>
<dbReference type="InterPro" id="IPR012677">
    <property type="entry name" value="Nucleotide-bd_a/b_plait_sf"/>
</dbReference>
<organism evidence="4 5">
    <name type="scientific">Digitaria exilis</name>
    <dbReference type="NCBI Taxonomy" id="1010633"/>
    <lineage>
        <taxon>Eukaryota</taxon>
        <taxon>Viridiplantae</taxon>
        <taxon>Streptophyta</taxon>
        <taxon>Embryophyta</taxon>
        <taxon>Tracheophyta</taxon>
        <taxon>Spermatophyta</taxon>
        <taxon>Magnoliopsida</taxon>
        <taxon>Liliopsida</taxon>
        <taxon>Poales</taxon>
        <taxon>Poaceae</taxon>
        <taxon>PACMAD clade</taxon>
        <taxon>Panicoideae</taxon>
        <taxon>Panicodae</taxon>
        <taxon>Paniceae</taxon>
        <taxon>Anthephorinae</taxon>
        <taxon>Digitaria</taxon>
    </lineage>
</organism>
<proteinExistence type="predicted"/>
<reference evidence="4" key="1">
    <citation type="submission" date="2020-07" db="EMBL/GenBank/DDBJ databases">
        <title>Genome sequence and genetic diversity analysis of an under-domesticated orphan crop, white fonio (Digitaria exilis).</title>
        <authorList>
            <person name="Bennetzen J.L."/>
            <person name="Chen S."/>
            <person name="Ma X."/>
            <person name="Wang X."/>
            <person name="Yssel A.E.J."/>
            <person name="Chaluvadi S.R."/>
            <person name="Johnson M."/>
            <person name="Gangashetty P."/>
            <person name="Hamidou F."/>
            <person name="Sanogo M.D."/>
            <person name="Zwaenepoel A."/>
            <person name="Wallace J."/>
            <person name="Van De Peer Y."/>
            <person name="Van Deynze A."/>
        </authorList>
    </citation>
    <scope>NUCLEOTIDE SEQUENCE</scope>
    <source>
        <tissue evidence="4">Leaves</tissue>
    </source>
</reference>
<evidence type="ECO:0000256" key="1">
    <source>
        <dbReference type="ARBA" id="ARBA00022884"/>
    </source>
</evidence>
<dbReference type="SMART" id="SM00360">
    <property type="entry name" value="RRM"/>
    <property type="match status" value="1"/>
</dbReference>
<gene>
    <name evidence="4" type="ORF">HU200_033805</name>
</gene>
<evidence type="ECO:0000313" key="4">
    <source>
        <dbReference type="EMBL" id="KAF8701143.1"/>
    </source>
</evidence>
<sequence length="95" mass="10439">MAADSLGRLVRVTNVPSSMSERELRWLFQRFGPLRMCVISRAGSEGGAGFGFVTFDNREDAEEAVDELNGHRADRRLRVDLAYPRAAPPASGSIT</sequence>
<dbReference type="PANTHER" id="PTHR10352">
    <property type="entry name" value="EUKARYOTIC TRANSLATION INITIATION FACTOR 3 SUBUNIT G"/>
    <property type="match status" value="1"/>
</dbReference>
<feature type="domain" description="RRM" evidence="3">
    <location>
        <begin position="8"/>
        <end position="84"/>
    </location>
</feature>
<dbReference type="Proteomes" id="UP000636709">
    <property type="component" value="Unassembled WGS sequence"/>
</dbReference>
<dbReference type="AlphaFoldDB" id="A0A835ER18"/>
<evidence type="ECO:0000256" key="2">
    <source>
        <dbReference type="PROSITE-ProRule" id="PRU00176"/>
    </source>
</evidence>
<dbReference type="Gene3D" id="3.30.70.330">
    <property type="match status" value="1"/>
</dbReference>
<dbReference type="InterPro" id="IPR035979">
    <property type="entry name" value="RBD_domain_sf"/>
</dbReference>
<dbReference type="SUPFAM" id="SSF54928">
    <property type="entry name" value="RNA-binding domain, RBD"/>
    <property type="match status" value="1"/>
</dbReference>
<keyword evidence="5" id="KW-1185">Reference proteome</keyword>
<dbReference type="InterPro" id="IPR000504">
    <property type="entry name" value="RRM_dom"/>
</dbReference>